<sequence>MKLAVATAAMYFLLDVIARTEAAVTEGVKAGIFPALCSALQLGDGEIDFVPSLYNEQPPLEDLYKLNMSLADSRWRASFVSKGDSQTPTAKPLPITGVNEEWKEKWSLWAEAAADLAVDKAEQALHQKLSITNLKPERKQKLKQAVAELTEAAHSPQTQQTSELKRPADDTELKNQLLIALYRAPDTDRERPENEKLFGAATAAYATECAKTPPAGPAKSLAATVYCVCGTANTQNVKPCNAKQGTAVDWEVATAPQASKWTHIRSICPKITKNKISAQHIAALLQALKAPTNTQNADIYYGQAG</sequence>
<feature type="domain" description="Trypanosome variant surface glycoprotein B-type N-terminal" evidence="10">
    <location>
        <begin position="16"/>
        <end position="302"/>
    </location>
</feature>
<keyword evidence="8" id="KW-0449">Lipoprotein</keyword>
<evidence type="ECO:0000256" key="4">
    <source>
        <dbReference type="ARBA" id="ARBA00022622"/>
    </source>
</evidence>
<organism evidence="11 12">
    <name type="scientific">Trypanosoma brucei equiperdum</name>
    <dbReference type="NCBI Taxonomy" id="630700"/>
    <lineage>
        <taxon>Eukaryota</taxon>
        <taxon>Discoba</taxon>
        <taxon>Euglenozoa</taxon>
        <taxon>Kinetoplastea</taxon>
        <taxon>Metakinetoplastina</taxon>
        <taxon>Trypanosomatida</taxon>
        <taxon>Trypanosomatidae</taxon>
        <taxon>Trypanosoma</taxon>
    </lineage>
</organism>
<keyword evidence="5 9" id="KW-0732">Signal</keyword>
<comment type="caution">
    <text evidence="11">The sequence shown here is derived from an EMBL/GenBank/DDBJ whole genome shotgun (WGS) entry which is preliminary data.</text>
</comment>
<evidence type="ECO:0000256" key="6">
    <source>
        <dbReference type="ARBA" id="ARBA00023136"/>
    </source>
</evidence>
<keyword evidence="4" id="KW-0336">GPI-anchor</keyword>
<evidence type="ECO:0000256" key="3">
    <source>
        <dbReference type="ARBA" id="ARBA00022475"/>
    </source>
</evidence>
<dbReference type="GO" id="GO:0005886">
    <property type="term" value="C:plasma membrane"/>
    <property type="evidence" value="ECO:0007669"/>
    <property type="project" value="UniProtKB-SubCell"/>
</dbReference>
<dbReference type="Proteomes" id="UP000266743">
    <property type="component" value="Chromosome 10"/>
</dbReference>
<dbReference type="Pfam" id="PF13206">
    <property type="entry name" value="VSG_B"/>
    <property type="match status" value="1"/>
</dbReference>
<comment type="subcellular location">
    <subcellularLocation>
        <location evidence="2">Cell membrane</location>
        <topology evidence="2">Lipid-anchor</topology>
        <topology evidence="2">GPI-anchor</topology>
    </subcellularLocation>
</comment>
<evidence type="ECO:0000313" key="11">
    <source>
        <dbReference type="EMBL" id="RHW69003.1"/>
    </source>
</evidence>
<evidence type="ECO:0000256" key="8">
    <source>
        <dbReference type="ARBA" id="ARBA00023288"/>
    </source>
</evidence>
<dbReference type="EMBL" id="QSBY01000010">
    <property type="protein sequence ID" value="RHW69003.1"/>
    <property type="molecule type" value="Genomic_DNA"/>
</dbReference>
<keyword evidence="6" id="KW-0472">Membrane</keyword>
<feature type="signal peptide" evidence="9">
    <location>
        <begin position="1"/>
        <end position="22"/>
    </location>
</feature>
<name>A0A3L6KX77_9TRYP</name>
<dbReference type="InterPro" id="IPR025932">
    <property type="entry name" value="Trypano_VSG_B_N_dom"/>
</dbReference>
<accession>A0A3L6KX77</accession>
<comment type="function">
    <text evidence="1">VSG forms a coat on the surface of the parasite. The trypanosome evades the immune response of the host by expressing a series of antigenically distinct VSGs from an estimated 1000 VSG genes.</text>
</comment>
<dbReference type="AlphaFoldDB" id="A0A3L6KX77"/>
<evidence type="ECO:0000256" key="5">
    <source>
        <dbReference type="ARBA" id="ARBA00022729"/>
    </source>
</evidence>
<reference evidence="11 12" key="1">
    <citation type="submission" date="2018-09" db="EMBL/GenBank/DDBJ databases">
        <title>whole genome sequence of T. equiperdum IVM-t1 strain.</title>
        <authorList>
            <person name="Suganuma K."/>
        </authorList>
    </citation>
    <scope>NUCLEOTIDE SEQUENCE [LARGE SCALE GENOMIC DNA]</scope>
    <source>
        <strain evidence="11 12">IVM-t1</strain>
    </source>
</reference>
<gene>
    <name evidence="11" type="ORF">DPX39_100172400</name>
</gene>
<protein>
    <submittedName>
        <fullName evidence="11">Trypanosomal VSG domain containing protein</fullName>
    </submittedName>
</protein>
<dbReference type="GO" id="GO:0098552">
    <property type="term" value="C:side of membrane"/>
    <property type="evidence" value="ECO:0007669"/>
    <property type="project" value="UniProtKB-KW"/>
</dbReference>
<evidence type="ECO:0000256" key="2">
    <source>
        <dbReference type="ARBA" id="ARBA00004609"/>
    </source>
</evidence>
<feature type="chain" id="PRO_5018072396" evidence="9">
    <location>
        <begin position="23"/>
        <end position="305"/>
    </location>
</feature>
<evidence type="ECO:0000256" key="7">
    <source>
        <dbReference type="ARBA" id="ARBA00023180"/>
    </source>
</evidence>
<keyword evidence="7" id="KW-0325">Glycoprotein</keyword>
<proteinExistence type="predicted"/>
<evidence type="ECO:0000256" key="1">
    <source>
        <dbReference type="ARBA" id="ARBA00002523"/>
    </source>
</evidence>
<evidence type="ECO:0000259" key="10">
    <source>
        <dbReference type="Pfam" id="PF13206"/>
    </source>
</evidence>
<evidence type="ECO:0000256" key="9">
    <source>
        <dbReference type="SAM" id="SignalP"/>
    </source>
</evidence>
<keyword evidence="3" id="KW-1003">Cell membrane</keyword>
<evidence type="ECO:0000313" key="12">
    <source>
        <dbReference type="Proteomes" id="UP000266743"/>
    </source>
</evidence>